<feature type="transmembrane region" description="Helical" evidence="1">
    <location>
        <begin position="96"/>
        <end position="113"/>
    </location>
</feature>
<dbReference type="PANTHER" id="PTHR36435">
    <property type="entry name" value="SLR1288 PROTEIN"/>
    <property type="match status" value="1"/>
</dbReference>
<evidence type="ECO:0000313" key="4">
    <source>
        <dbReference type="Proteomes" id="UP000832097"/>
    </source>
</evidence>
<keyword evidence="3" id="KW-0378">Hydrolase</keyword>
<feature type="transmembrane region" description="Helical" evidence="1">
    <location>
        <begin position="176"/>
        <end position="195"/>
    </location>
</feature>
<accession>A0ABY4BYU8</accession>
<keyword evidence="4" id="KW-1185">Reference proteome</keyword>
<feature type="transmembrane region" description="Helical" evidence="1">
    <location>
        <begin position="230"/>
        <end position="246"/>
    </location>
</feature>
<evidence type="ECO:0000313" key="3">
    <source>
        <dbReference type="EMBL" id="UOE44299.1"/>
    </source>
</evidence>
<name>A0ABY4BYU8_9MICO</name>
<dbReference type="Proteomes" id="UP000832097">
    <property type="component" value="Chromosome"/>
</dbReference>
<dbReference type="Pfam" id="PF02517">
    <property type="entry name" value="Rce1-like"/>
    <property type="match status" value="1"/>
</dbReference>
<keyword evidence="1" id="KW-0812">Transmembrane</keyword>
<keyword evidence="3" id="KW-0645">Protease</keyword>
<feature type="transmembrane region" description="Helical" evidence="1">
    <location>
        <begin position="201"/>
        <end position="223"/>
    </location>
</feature>
<keyword evidence="1" id="KW-0472">Membrane</keyword>
<dbReference type="RefSeq" id="WP_243555991.1">
    <property type="nucleotide sequence ID" value="NZ_CP094528.1"/>
</dbReference>
<proteinExistence type="predicted"/>
<feature type="transmembrane region" description="Helical" evidence="1">
    <location>
        <begin position="24"/>
        <end position="44"/>
    </location>
</feature>
<organism evidence="3 4">
    <name type="scientific">Agromyces larvae</name>
    <dbReference type="NCBI Taxonomy" id="2929802"/>
    <lineage>
        <taxon>Bacteria</taxon>
        <taxon>Bacillati</taxon>
        <taxon>Actinomycetota</taxon>
        <taxon>Actinomycetes</taxon>
        <taxon>Micrococcales</taxon>
        <taxon>Microbacteriaceae</taxon>
        <taxon>Agromyces</taxon>
    </lineage>
</organism>
<dbReference type="PANTHER" id="PTHR36435:SF1">
    <property type="entry name" value="CAAX AMINO TERMINAL PROTEASE FAMILY PROTEIN"/>
    <property type="match status" value="1"/>
</dbReference>
<protein>
    <submittedName>
        <fullName evidence="3">CPBP family intramembrane metalloprotease</fullName>
    </submittedName>
</protein>
<evidence type="ECO:0000259" key="2">
    <source>
        <dbReference type="Pfam" id="PF02517"/>
    </source>
</evidence>
<feature type="domain" description="CAAX prenyl protease 2/Lysostaphin resistance protein A-like" evidence="2">
    <location>
        <begin position="135"/>
        <end position="239"/>
    </location>
</feature>
<gene>
    <name evidence="3" type="ORF">MTO99_00430</name>
</gene>
<dbReference type="GO" id="GO:0008237">
    <property type="term" value="F:metallopeptidase activity"/>
    <property type="evidence" value="ECO:0007669"/>
    <property type="project" value="UniProtKB-KW"/>
</dbReference>
<sequence length="247" mass="25785">MNRSDGARLGDDAAETAANARRRLVVGAVALVVAIVAIVAWGWLVRTVVIPEPVQLFAAYLVVWIPLAIAVVVAVRRHGSGSFVHDLGLRFRWIDLLWGFGVGCLVRGVSAVIETAVWGRMSGSGVAFGVDPAWAWFTLLVAPVLIGPLIEEVFFRGLTQRAVTDRSRAASARPRTAAAIGIVATALVFALLHLLEATSPGTAVVLELSSFTVGLGCGILAALTGRIGGAIIAHAVSNGLLVLLVVS</sequence>
<feature type="transmembrane region" description="Helical" evidence="1">
    <location>
        <begin position="56"/>
        <end position="75"/>
    </location>
</feature>
<dbReference type="InterPro" id="IPR003675">
    <property type="entry name" value="Rce1/LyrA-like_dom"/>
</dbReference>
<dbReference type="InterPro" id="IPR052710">
    <property type="entry name" value="CAAX_protease"/>
</dbReference>
<feature type="transmembrane region" description="Helical" evidence="1">
    <location>
        <begin position="133"/>
        <end position="155"/>
    </location>
</feature>
<keyword evidence="3" id="KW-0482">Metalloprotease</keyword>
<keyword evidence="1" id="KW-1133">Transmembrane helix</keyword>
<evidence type="ECO:0000256" key="1">
    <source>
        <dbReference type="SAM" id="Phobius"/>
    </source>
</evidence>
<reference evidence="3 4" key="1">
    <citation type="submission" date="2022-03" db="EMBL/GenBank/DDBJ databases">
        <title>Mucilaginibacter sp. isolated from the gut of Protaetia brevitarsis seulensis larvae.</title>
        <authorList>
            <person name="Won M."/>
            <person name="Kim S.-J."/>
            <person name="Kwon S.-W."/>
        </authorList>
    </citation>
    <scope>NUCLEOTIDE SEQUENCE [LARGE SCALE GENOMIC DNA]</scope>
    <source>
        <strain evidence="3 4">CFWR-12</strain>
    </source>
</reference>
<dbReference type="EMBL" id="CP094528">
    <property type="protein sequence ID" value="UOE44299.1"/>
    <property type="molecule type" value="Genomic_DNA"/>
</dbReference>